<organism evidence="4 5">
    <name type="scientific">Actinokineospora cianjurensis</name>
    <dbReference type="NCBI Taxonomy" id="585224"/>
    <lineage>
        <taxon>Bacteria</taxon>
        <taxon>Bacillati</taxon>
        <taxon>Actinomycetota</taxon>
        <taxon>Actinomycetes</taxon>
        <taxon>Pseudonocardiales</taxon>
        <taxon>Pseudonocardiaceae</taxon>
        <taxon>Actinokineospora</taxon>
    </lineage>
</organism>
<dbReference type="GO" id="GO:0071949">
    <property type="term" value="F:FAD binding"/>
    <property type="evidence" value="ECO:0007669"/>
    <property type="project" value="InterPro"/>
</dbReference>
<comment type="caution">
    <text evidence="4">The sequence shown here is derived from an EMBL/GenBank/DDBJ whole genome shotgun (WGS) entry which is preliminary data.</text>
</comment>
<dbReference type="Proteomes" id="UP000282454">
    <property type="component" value="Unassembled WGS sequence"/>
</dbReference>
<evidence type="ECO:0000313" key="5">
    <source>
        <dbReference type="Proteomes" id="UP000282454"/>
    </source>
</evidence>
<sequence length="420" mass="44117">MERTGALNRSTQGTAAVNTSAQGTAAVRTALVIGGGIAGPVTAAALRRAGVAVTVFEAHAEAADGVGGMLMVAPNGLDAFAAVGVGEQVGALGQPTTTMVMEDFQGRKVFAFDGLPGLPASRTMWRSDLYRVLHDRAVELGAKVEYGKRLVGVEESPDSITAVFADGTTATADLLVGADGIRSTVRTLIDPDAPGPEPVGLLGIGGWGPPVPGIGGSEVMHFAQGKRAFFGYWGTPGGDTAWFSNLPHQGAMSTTQAREVPAEEWLRRLREAHAGDHPAESVLAGARDLQVTGALEILPSVRHWHRDRMVLVGDSAHAPSPSSGQGVSITAESAVELARCLRDRPDLPSAFAAYEQLRRPRTDKIIAGARRTNNSKAAGPVARAVSRALTPLLTRTLFTPKRIFGDIHAHTINWDERVDA</sequence>
<protein>
    <submittedName>
        <fullName evidence="4">2-polyprenyl-6-methoxyphenol hydroxylase-like FAD-dependent oxidoreductase</fullName>
    </submittedName>
</protein>
<evidence type="ECO:0000256" key="2">
    <source>
        <dbReference type="ARBA" id="ARBA00023033"/>
    </source>
</evidence>
<accession>A0A421B4M6</accession>
<dbReference type="Pfam" id="PF01494">
    <property type="entry name" value="FAD_binding_3"/>
    <property type="match status" value="1"/>
</dbReference>
<gene>
    <name evidence="4" type="ORF">CLV68_3879</name>
</gene>
<dbReference type="PANTHER" id="PTHR13789">
    <property type="entry name" value="MONOOXYGENASE"/>
    <property type="match status" value="1"/>
</dbReference>
<dbReference type="InterPro" id="IPR002938">
    <property type="entry name" value="FAD-bd"/>
</dbReference>
<dbReference type="PANTHER" id="PTHR13789:SF309">
    <property type="entry name" value="PUTATIVE (AFU_ORTHOLOGUE AFUA_6G14510)-RELATED"/>
    <property type="match status" value="1"/>
</dbReference>
<evidence type="ECO:0000256" key="1">
    <source>
        <dbReference type="ARBA" id="ARBA00023002"/>
    </source>
</evidence>
<dbReference type="PRINTS" id="PR00420">
    <property type="entry name" value="RNGMNOXGNASE"/>
</dbReference>
<keyword evidence="5" id="KW-1185">Reference proteome</keyword>
<reference evidence="4 5" key="1">
    <citation type="submission" date="2018-10" db="EMBL/GenBank/DDBJ databases">
        <title>Genomic Encyclopedia of Archaeal and Bacterial Type Strains, Phase II (KMG-II): from individual species to whole genera.</title>
        <authorList>
            <person name="Goeker M."/>
        </authorList>
    </citation>
    <scope>NUCLEOTIDE SEQUENCE [LARGE SCALE GENOMIC DNA]</scope>
    <source>
        <strain evidence="4 5">DSM 45657</strain>
    </source>
</reference>
<keyword evidence="1" id="KW-0560">Oxidoreductase</keyword>
<dbReference type="OrthoDB" id="9782160at2"/>
<dbReference type="Gene3D" id="3.50.50.60">
    <property type="entry name" value="FAD/NAD(P)-binding domain"/>
    <property type="match status" value="1"/>
</dbReference>
<evidence type="ECO:0000259" key="3">
    <source>
        <dbReference type="Pfam" id="PF01494"/>
    </source>
</evidence>
<dbReference type="EMBL" id="RCDD01000002">
    <property type="protein sequence ID" value="RLK59392.1"/>
    <property type="molecule type" value="Genomic_DNA"/>
</dbReference>
<dbReference type="SUPFAM" id="SSF51905">
    <property type="entry name" value="FAD/NAD(P)-binding domain"/>
    <property type="match status" value="1"/>
</dbReference>
<dbReference type="GO" id="GO:0004497">
    <property type="term" value="F:monooxygenase activity"/>
    <property type="evidence" value="ECO:0007669"/>
    <property type="project" value="UniProtKB-KW"/>
</dbReference>
<dbReference type="RefSeq" id="WP_121392182.1">
    <property type="nucleotide sequence ID" value="NZ_RCDD01000002.1"/>
</dbReference>
<keyword evidence="2" id="KW-0503">Monooxygenase</keyword>
<name>A0A421B4M6_9PSEU</name>
<feature type="domain" description="FAD-binding" evidence="3">
    <location>
        <begin position="30"/>
        <end position="365"/>
    </location>
</feature>
<dbReference type="InterPro" id="IPR036188">
    <property type="entry name" value="FAD/NAD-bd_sf"/>
</dbReference>
<dbReference type="InterPro" id="IPR050493">
    <property type="entry name" value="FAD-dep_Monooxygenase_BioMet"/>
</dbReference>
<evidence type="ECO:0000313" key="4">
    <source>
        <dbReference type="EMBL" id="RLK59392.1"/>
    </source>
</evidence>
<dbReference type="AlphaFoldDB" id="A0A421B4M6"/>
<proteinExistence type="predicted"/>